<sequence length="105" mass="11613">MKFHFTIEPSRPLERSLTNRNTGWVSLPFTSIFVDSGKVTPWLMVQNSSISESLPGSWWANWSHGNPSTTRPSGPNSSCRCCRPSYCGVKPHLLAVFTMSTGLPA</sequence>
<name>A0A6J7QG83_9ZZZZ</name>
<dbReference type="EMBL" id="CAFBPD010000196">
    <property type="protein sequence ID" value="CAB5015995.1"/>
    <property type="molecule type" value="Genomic_DNA"/>
</dbReference>
<reference evidence="1" key="1">
    <citation type="submission" date="2020-05" db="EMBL/GenBank/DDBJ databases">
        <authorList>
            <person name="Chiriac C."/>
            <person name="Salcher M."/>
            <person name="Ghai R."/>
            <person name="Kavagutti S V."/>
        </authorList>
    </citation>
    <scope>NUCLEOTIDE SEQUENCE</scope>
</reference>
<organism evidence="1">
    <name type="scientific">freshwater metagenome</name>
    <dbReference type="NCBI Taxonomy" id="449393"/>
    <lineage>
        <taxon>unclassified sequences</taxon>
        <taxon>metagenomes</taxon>
        <taxon>ecological metagenomes</taxon>
    </lineage>
</organism>
<evidence type="ECO:0000313" key="1">
    <source>
        <dbReference type="EMBL" id="CAB5015995.1"/>
    </source>
</evidence>
<accession>A0A6J7QG83</accession>
<dbReference type="AlphaFoldDB" id="A0A6J7QG83"/>
<gene>
    <name evidence="1" type="ORF">UFOPK4061_01122</name>
</gene>
<proteinExistence type="predicted"/>
<protein>
    <submittedName>
        <fullName evidence="1">Unannotated protein</fullName>
    </submittedName>
</protein>